<protein>
    <submittedName>
        <fullName evidence="1">Uncharacterized protein</fullName>
    </submittedName>
</protein>
<proteinExistence type="predicted"/>
<name>A0A9W9FUA2_9EURO</name>
<keyword evidence="2" id="KW-1185">Reference proteome</keyword>
<organism evidence="1 2">
    <name type="scientific">Penicillium angulare</name>
    <dbReference type="NCBI Taxonomy" id="116970"/>
    <lineage>
        <taxon>Eukaryota</taxon>
        <taxon>Fungi</taxon>
        <taxon>Dikarya</taxon>
        <taxon>Ascomycota</taxon>
        <taxon>Pezizomycotina</taxon>
        <taxon>Eurotiomycetes</taxon>
        <taxon>Eurotiomycetidae</taxon>
        <taxon>Eurotiales</taxon>
        <taxon>Aspergillaceae</taxon>
        <taxon>Penicillium</taxon>
    </lineage>
</organism>
<dbReference type="EMBL" id="JAPQKH010000003">
    <property type="protein sequence ID" value="KAJ5106220.1"/>
    <property type="molecule type" value="Genomic_DNA"/>
</dbReference>
<reference evidence="1" key="2">
    <citation type="journal article" date="2023" name="IMA Fungus">
        <title>Comparative genomic study of the Penicillium genus elucidates a diverse pangenome and 15 lateral gene transfer events.</title>
        <authorList>
            <person name="Petersen C."/>
            <person name="Sorensen T."/>
            <person name="Nielsen M.R."/>
            <person name="Sondergaard T.E."/>
            <person name="Sorensen J.L."/>
            <person name="Fitzpatrick D.A."/>
            <person name="Frisvad J.C."/>
            <person name="Nielsen K.L."/>
        </authorList>
    </citation>
    <scope>NUCLEOTIDE SEQUENCE</scope>
    <source>
        <strain evidence="1">IBT 30069</strain>
    </source>
</reference>
<reference evidence="1" key="1">
    <citation type="submission" date="2022-11" db="EMBL/GenBank/DDBJ databases">
        <authorList>
            <person name="Petersen C."/>
        </authorList>
    </citation>
    <scope>NUCLEOTIDE SEQUENCE</scope>
    <source>
        <strain evidence="1">IBT 30069</strain>
    </source>
</reference>
<gene>
    <name evidence="1" type="ORF">N7456_002895</name>
</gene>
<accession>A0A9W9FUA2</accession>
<evidence type="ECO:0000313" key="2">
    <source>
        <dbReference type="Proteomes" id="UP001149165"/>
    </source>
</evidence>
<dbReference type="AlphaFoldDB" id="A0A9W9FUA2"/>
<dbReference type="Proteomes" id="UP001149165">
    <property type="component" value="Unassembled WGS sequence"/>
</dbReference>
<comment type="caution">
    <text evidence="1">The sequence shown here is derived from an EMBL/GenBank/DDBJ whole genome shotgun (WGS) entry which is preliminary data.</text>
</comment>
<sequence length="80" mass="9521">MDHTGMVACIKAYLKFDGRREDEIEEDKHLWHFQPSLSDEPTTRFHIIIDIDKEQHEAGGLLPENFPHEIYRVTFIDHEM</sequence>
<evidence type="ECO:0000313" key="1">
    <source>
        <dbReference type="EMBL" id="KAJ5106220.1"/>
    </source>
</evidence>
<dbReference type="OrthoDB" id="4351259at2759"/>